<proteinExistence type="predicted"/>
<keyword evidence="3" id="KW-1185">Reference proteome</keyword>
<comment type="caution">
    <text evidence="2">The sequence shown here is derived from an EMBL/GenBank/DDBJ whole genome shotgun (WGS) entry which is preliminary data.</text>
</comment>
<evidence type="ECO:0000256" key="1">
    <source>
        <dbReference type="SAM" id="MobiDB-lite"/>
    </source>
</evidence>
<feature type="region of interest" description="Disordered" evidence="1">
    <location>
        <begin position="93"/>
        <end position="112"/>
    </location>
</feature>
<protein>
    <submittedName>
        <fullName evidence="2">Uncharacterized protein</fullName>
    </submittedName>
</protein>
<name>A0ABS8WPG1_DATST</name>
<organism evidence="2 3">
    <name type="scientific">Datura stramonium</name>
    <name type="common">Jimsonweed</name>
    <name type="synonym">Common thornapple</name>
    <dbReference type="NCBI Taxonomy" id="4076"/>
    <lineage>
        <taxon>Eukaryota</taxon>
        <taxon>Viridiplantae</taxon>
        <taxon>Streptophyta</taxon>
        <taxon>Embryophyta</taxon>
        <taxon>Tracheophyta</taxon>
        <taxon>Spermatophyta</taxon>
        <taxon>Magnoliopsida</taxon>
        <taxon>eudicotyledons</taxon>
        <taxon>Gunneridae</taxon>
        <taxon>Pentapetalae</taxon>
        <taxon>asterids</taxon>
        <taxon>lamiids</taxon>
        <taxon>Solanales</taxon>
        <taxon>Solanaceae</taxon>
        <taxon>Solanoideae</taxon>
        <taxon>Datureae</taxon>
        <taxon>Datura</taxon>
    </lineage>
</organism>
<dbReference type="EMBL" id="JACEIK010008499">
    <property type="protein sequence ID" value="MCE3051392.1"/>
    <property type="molecule type" value="Genomic_DNA"/>
</dbReference>
<evidence type="ECO:0000313" key="3">
    <source>
        <dbReference type="Proteomes" id="UP000823775"/>
    </source>
</evidence>
<accession>A0ABS8WPG1</accession>
<gene>
    <name evidence="2" type="ORF">HAX54_049715</name>
</gene>
<reference evidence="2 3" key="1">
    <citation type="journal article" date="2021" name="BMC Genomics">
        <title>Datura genome reveals duplications of psychoactive alkaloid biosynthetic genes and high mutation rate following tissue culture.</title>
        <authorList>
            <person name="Rajewski A."/>
            <person name="Carter-House D."/>
            <person name="Stajich J."/>
            <person name="Litt A."/>
        </authorList>
    </citation>
    <scope>NUCLEOTIDE SEQUENCE [LARGE SCALE GENOMIC DNA]</scope>
    <source>
        <strain evidence="2">AR-01</strain>
    </source>
</reference>
<evidence type="ECO:0000313" key="2">
    <source>
        <dbReference type="EMBL" id="MCE3051392.1"/>
    </source>
</evidence>
<sequence length="183" mass="20300">MSQQREDLNASDKEKEVVSLRSLSTHYSCQRWPRVAFISRFHLPEWWLIEEEYEHGVSGEIGGEWEMEFAVGSKAKLERCLVVWVTVSLAGLSDRPSRSNGSSSPPSPLKAEKEPKILLSGSPCDDCHSCDQSVLVTTLTKGPYDLASMTVSMCLSLTCQSIGTSITHQWRARPLWGGGQSVI</sequence>
<dbReference type="Proteomes" id="UP000823775">
    <property type="component" value="Unassembled WGS sequence"/>
</dbReference>